<evidence type="ECO:0008006" key="4">
    <source>
        <dbReference type="Google" id="ProtNLM"/>
    </source>
</evidence>
<dbReference type="GO" id="GO:0004197">
    <property type="term" value="F:cysteine-type endopeptidase activity"/>
    <property type="evidence" value="ECO:0007669"/>
    <property type="project" value="TreeGrafter"/>
</dbReference>
<organism evidence="2">
    <name type="scientific">Medioppia subpectinata</name>
    <dbReference type="NCBI Taxonomy" id="1979941"/>
    <lineage>
        <taxon>Eukaryota</taxon>
        <taxon>Metazoa</taxon>
        <taxon>Ecdysozoa</taxon>
        <taxon>Arthropoda</taxon>
        <taxon>Chelicerata</taxon>
        <taxon>Arachnida</taxon>
        <taxon>Acari</taxon>
        <taxon>Acariformes</taxon>
        <taxon>Sarcoptiformes</taxon>
        <taxon>Oribatida</taxon>
        <taxon>Brachypylina</taxon>
        <taxon>Oppioidea</taxon>
        <taxon>Oppiidae</taxon>
        <taxon>Medioppia</taxon>
    </lineage>
</organism>
<name>A0A7R9Q308_9ACAR</name>
<dbReference type="GO" id="GO:0051603">
    <property type="term" value="P:proteolysis involved in protein catabolic process"/>
    <property type="evidence" value="ECO:0007669"/>
    <property type="project" value="TreeGrafter"/>
</dbReference>
<dbReference type="Proteomes" id="UP000759131">
    <property type="component" value="Unassembled WGS sequence"/>
</dbReference>
<dbReference type="InterPro" id="IPR001096">
    <property type="entry name" value="Peptidase_C13"/>
</dbReference>
<dbReference type="EMBL" id="OC862758">
    <property type="protein sequence ID" value="CAD7630502.1"/>
    <property type="molecule type" value="Genomic_DNA"/>
</dbReference>
<dbReference type="OrthoDB" id="9995590at2759"/>
<dbReference type="GO" id="GO:0006624">
    <property type="term" value="P:vacuolar protein processing"/>
    <property type="evidence" value="ECO:0007669"/>
    <property type="project" value="TreeGrafter"/>
</dbReference>
<dbReference type="AlphaFoldDB" id="A0A7R9Q308"/>
<feature type="non-terminal residue" evidence="2">
    <location>
        <position position="1"/>
    </location>
</feature>
<gene>
    <name evidence="2" type="ORF">OSB1V03_LOCUS10915</name>
</gene>
<dbReference type="Pfam" id="PF01650">
    <property type="entry name" value="Peptidase_C13"/>
    <property type="match status" value="1"/>
</dbReference>
<dbReference type="GO" id="GO:0005773">
    <property type="term" value="C:vacuole"/>
    <property type="evidence" value="ECO:0007669"/>
    <property type="project" value="GOC"/>
</dbReference>
<comment type="similarity">
    <text evidence="1">Belongs to the peptidase C13 family.</text>
</comment>
<dbReference type="PRINTS" id="PR00776">
    <property type="entry name" value="HEMOGLOBNASE"/>
</dbReference>
<evidence type="ECO:0000313" key="3">
    <source>
        <dbReference type="Proteomes" id="UP000759131"/>
    </source>
</evidence>
<dbReference type="EMBL" id="CAJPIZ010008183">
    <property type="protein sequence ID" value="CAG2110932.1"/>
    <property type="molecule type" value="Genomic_DNA"/>
</dbReference>
<reference evidence="2" key="1">
    <citation type="submission" date="2020-11" db="EMBL/GenBank/DDBJ databases">
        <authorList>
            <person name="Tran Van P."/>
        </authorList>
    </citation>
    <scope>NUCLEOTIDE SEQUENCE</scope>
</reference>
<protein>
    <recommendedName>
        <fullName evidence="4">Legumain</fullName>
    </recommendedName>
</protein>
<dbReference type="PANTHER" id="PTHR12000:SF42">
    <property type="entry name" value="LEGUMAIN"/>
    <property type="match status" value="1"/>
</dbReference>
<evidence type="ECO:0000256" key="1">
    <source>
        <dbReference type="ARBA" id="ARBA00009941"/>
    </source>
</evidence>
<dbReference type="Gene3D" id="3.40.50.1460">
    <property type="match status" value="1"/>
</dbReference>
<evidence type="ECO:0000313" key="2">
    <source>
        <dbReference type="EMBL" id="CAD7630502.1"/>
    </source>
</evidence>
<proteinExistence type="inferred from homology"/>
<dbReference type="PANTHER" id="PTHR12000">
    <property type="entry name" value="HEMOGLOBINASE FAMILY MEMBER"/>
    <property type="match status" value="1"/>
</dbReference>
<accession>A0A7R9Q308</accession>
<keyword evidence="3" id="KW-1185">Reference proteome</keyword>
<sequence>MLHIILTSKTVNAVPFIRQLDEPFEGKSWVVLAASARGWSNYGMQADVYHAYQMIHSHGIPDENIIVMHYDDIAFDKQNPTPGIIINKYGGPDVYKGVPKDYTGDEVTPQNFLGILRGDEELVKKGKRVLKSGPNDRVFVYLDDHGMPGSMFENLLPNNISVYAMTASRADEEIHSDCGGDERGA</sequence>